<evidence type="ECO:0008006" key="3">
    <source>
        <dbReference type="Google" id="ProtNLM"/>
    </source>
</evidence>
<dbReference type="EMBL" id="LUKF01000001">
    <property type="protein sequence ID" value="KYG70692.1"/>
    <property type="molecule type" value="Genomic_DNA"/>
</dbReference>
<evidence type="ECO:0000313" key="1">
    <source>
        <dbReference type="EMBL" id="KYG70692.1"/>
    </source>
</evidence>
<protein>
    <recommendedName>
        <fullName evidence="3">Prepilin-type N-terminal cleavage/methylation domain-containing protein</fullName>
    </recommendedName>
</protein>
<dbReference type="Proteomes" id="UP000075391">
    <property type="component" value="Unassembled WGS sequence"/>
</dbReference>
<dbReference type="InterPro" id="IPR012902">
    <property type="entry name" value="N_methyl_site"/>
</dbReference>
<organism evidence="1 2">
    <name type="scientific">Bdellovibrio bacteriovorus</name>
    <dbReference type="NCBI Taxonomy" id="959"/>
    <lineage>
        <taxon>Bacteria</taxon>
        <taxon>Pseudomonadati</taxon>
        <taxon>Bdellovibrionota</taxon>
        <taxon>Bdellovibrionia</taxon>
        <taxon>Bdellovibrionales</taxon>
        <taxon>Pseudobdellovibrionaceae</taxon>
        <taxon>Bdellovibrio</taxon>
    </lineage>
</organism>
<dbReference type="NCBIfam" id="TIGR02532">
    <property type="entry name" value="IV_pilin_GFxxxE"/>
    <property type="match status" value="1"/>
</dbReference>
<dbReference type="PROSITE" id="PS00409">
    <property type="entry name" value="PROKAR_NTER_METHYL"/>
    <property type="match status" value="1"/>
</dbReference>
<proteinExistence type="predicted"/>
<name>A0A150WWL8_BDEBC</name>
<sequence length="399" mass="43684">MVANQRGFSLIEILVALSVTLIGIFAITTAFSDISKDFNKVFLNRSIKTEANLLMGFLQRNMLRSDIHFYGFTAQTSGLPLGRIVIPYEGRCANLTEPCENSTSYLWVYSDVKSPSLPVICPLDEKTLLIDASVDDFGNLNVSGNSVEVGANGTQMPTGEIDLSQNTVVALTDEPNSVLFSVSGSLQKFDPQYNAETGTFAEPRYAGNSDCIKYTKNRNQLYTLPIKPFLIPDSGVSAPDSQTVLNAMGRPPVKLSPLRLMSVGMGLVDGEMNLVVNDCALDSTSKISCTKVFLRTEGVVSLRAQQIFNKPFAGEKVIRASAFSKNYCDGSGCEVLPIPSPLPVSLNGEIDGQIIKTSFSLIKQEFIHTISFYLQVNRDYKAKKTNPELFNEAYHVSSF</sequence>
<accession>A0A150WWL8</accession>
<dbReference type="OrthoDB" id="9817107at2"/>
<evidence type="ECO:0000313" key="2">
    <source>
        <dbReference type="Proteomes" id="UP000075391"/>
    </source>
</evidence>
<comment type="caution">
    <text evidence="1">The sequence shown here is derived from an EMBL/GenBank/DDBJ whole genome shotgun (WGS) entry which is preliminary data.</text>
</comment>
<reference evidence="1 2" key="1">
    <citation type="submission" date="2016-03" db="EMBL/GenBank/DDBJ databases">
        <authorList>
            <person name="Ploux O."/>
        </authorList>
    </citation>
    <scope>NUCLEOTIDE SEQUENCE [LARGE SCALE GENOMIC DNA]</scope>
    <source>
        <strain evidence="1 2">BER2</strain>
    </source>
</reference>
<gene>
    <name evidence="1" type="ORF">AZI85_01805</name>
</gene>
<dbReference type="AlphaFoldDB" id="A0A150WWL8"/>
<dbReference type="Pfam" id="PF07963">
    <property type="entry name" value="N_methyl"/>
    <property type="match status" value="1"/>
</dbReference>
<dbReference type="RefSeq" id="WP_063242461.1">
    <property type="nucleotide sequence ID" value="NZ_LUKF01000001.1"/>
</dbReference>